<comment type="caution">
    <text evidence="5">The sequence shown here is derived from an EMBL/GenBank/DDBJ whole genome shotgun (WGS) entry which is preliminary data.</text>
</comment>
<dbReference type="PROSITE" id="PS00198">
    <property type="entry name" value="4FE4S_FER_1"/>
    <property type="match status" value="2"/>
</dbReference>
<keyword evidence="2" id="KW-0408">Iron</keyword>
<keyword evidence="1" id="KW-0479">Metal-binding</keyword>
<evidence type="ECO:0000256" key="3">
    <source>
        <dbReference type="ARBA" id="ARBA00023014"/>
    </source>
</evidence>
<name>A0A6N7PNX4_9BACT</name>
<dbReference type="PANTHER" id="PTHR40447">
    <property type="entry name" value="ANAEROBIC SULFITE REDUCTASE SUBUNIT A"/>
    <property type="match status" value="1"/>
</dbReference>
<dbReference type="RefSeq" id="WP_153820587.1">
    <property type="nucleotide sequence ID" value="NZ_WJIE01000005.1"/>
</dbReference>
<dbReference type="PANTHER" id="PTHR40447:SF1">
    <property type="entry name" value="ANAEROBIC SULFITE REDUCTASE SUBUNIT A"/>
    <property type="match status" value="1"/>
</dbReference>
<dbReference type="EMBL" id="WJIE01000005">
    <property type="protein sequence ID" value="MRG93723.1"/>
    <property type="molecule type" value="Genomic_DNA"/>
</dbReference>
<evidence type="ECO:0000259" key="4">
    <source>
        <dbReference type="PROSITE" id="PS51379"/>
    </source>
</evidence>
<dbReference type="Pfam" id="PF17179">
    <property type="entry name" value="Fer4_22"/>
    <property type="match status" value="1"/>
</dbReference>
<reference evidence="5 6" key="1">
    <citation type="submission" date="2019-10" db="EMBL/GenBank/DDBJ databases">
        <title>A soil myxobacterium in the family Polyangiaceae.</title>
        <authorList>
            <person name="Li Y."/>
            <person name="Wang J."/>
        </authorList>
    </citation>
    <scope>NUCLEOTIDE SEQUENCE [LARGE SCALE GENOMIC DNA]</scope>
    <source>
        <strain evidence="5 6">DSM 14734</strain>
    </source>
</reference>
<keyword evidence="6" id="KW-1185">Reference proteome</keyword>
<evidence type="ECO:0000256" key="1">
    <source>
        <dbReference type="ARBA" id="ARBA00022723"/>
    </source>
</evidence>
<sequence>MLAPDRAEPAPAGRSPWILGASDLDVLVQALAGLGYRVLGPVARDGGIVIDEVRRAADLPVGLEDVQAPGRFRLERRDHGAYFAFTVGHVSWKQTFHVPVERLFQVRRSKEGFSVIPEPMPHQRVALLGARACDLHAIAIQDRILMQGAHADPRYAARRSDVFVVAVNCIRAGNTCFCVSMGTGPRAERGFDLALTELLDAGEHRFLVEVGSDAGAAVVAGMPVRPATPEEADAAARVSARTASSMGRELDTDGLKERLQQNLEHPRWDEVAERCLACTNCTLVCPTCFCTDVEDTTDLTGETAERTKRLDSCFTMGFSHVHGGSVRSSIKARYRQWLTHKLASWHDQFGSSGCVGCGRCITWCPVGIDITEEAAAVGRPEQRPETDG</sequence>
<dbReference type="PROSITE" id="PS51379">
    <property type="entry name" value="4FE4S_FER_2"/>
    <property type="match status" value="2"/>
</dbReference>
<feature type="domain" description="4Fe-4S ferredoxin-type" evidence="4">
    <location>
        <begin position="264"/>
        <end position="296"/>
    </location>
</feature>
<keyword evidence="3" id="KW-0411">Iron-sulfur</keyword>
<gene>
    <name evidence="5" type="ORF">GF068_17660</name>
</gene>
<dbReference type="InterPro" id="IPR017900">
    <property type="entry name" value="4Fe4S_Fe_S_CS"/>
</dbReference>
<organism evidence="5 6">
    <name type="scientific">Polyangium spumosum</name>
    <dbReference type="NCBI Taxonomy" id="889282"/>
    <lineage>
        <taxon>Bacteria</taxon>
        <taxon>Pseudomonadati</taxon>
        <taxon>Myxococcota</taxon>
        <taxon>Polyangia</taxon>
        <taxon>Polyangiales</taxon>
        <taxon>Polyangiaceae</taxon>
        <taxon>Polyangium</taxon>
    </lineage>
</organism>
<feature type="domain" description="4Fe-4S ferredoxin-type" evidence="4">
    <location>
        <begin position="345"/>
        <end position="373"/>
    </location>
</feature>
<dbReference type="AlphaFoldDB" id="A0A6N7PNX4"/>
<evidence type="ECO:0000256" key="2">
    <source>
        <dbReference type="ARBA" id="ARBA00023004"/>
    </source>
</evidence>
<dbReference type="OrthoDB" id="9795302at2"/>
<dbReference type="Proteomes" id="UP000440224">
    <property type="component" value="Unassembled WGS sequence"/>
</dbReference>
<dbReference type="SUPFAM" id="SSF46548">
    <property type="entry name" value="alpha-helical ferredoxin"/>
    <property type="match status" value="1"/>
</dbReference>
<protein>
    <submittedName>
        <fullName evidence="5">Sulfite reductase subunit A</fullName>
    </submittedName>
</protein>
<dbReference type="GO" id="GO:0051536">
    <property type="term" value="F:iron-sulfur cluster binding"/>
    <property type="evidence" value="ECO:0007669"/>
    <property type="project" value="UniProtKB-KW"/>
</dbReference>
<evidence type="ECO:0000313" key="6">
    <source>
        <dbReference type="Proteomes" id="UP000440224"/>
    </source>
</evidence>
<accession>A0A6N7PNX4</accession>
<evidence type="ECO:0000313" key="5">
    <source>
        <dbReference type="EMBL" id="MRG93723.1"/>
    </source>
</evidence>
<dbReference type="InterPro" id="IPR017896">
    <property type="entry name" value="4Fe4S_Fe-S-bd"/>
</dbReference>
<proteinExistence type="predicted"/>
<dbReference type="GO" id="GO:0046872">
    <property type="term" value="F:metal ion binding"/>
    <property type="evidence" value="ECO:0007669"/>
    <property type="project" value="UniProtKB-KW"/>
</dbReference>